<dbReference type="OrthoDB" id="5197601at2"/>
<sequence length="291" mass="31209">MKLVTFLHRDTVKAGFIDGEDVVVCAEGPSADTAVLDLIASGDEGVSRWNGMAGSADRLPLKDVRLLPPMPRLVRDVICVGKNYHAHAKEFHNSGFDSSGKEETPTVPVIFTKAMTGLIGPGEAIRSEVDPTGTIDFEGELGVVIGKKAARVSKEDAMDYVFGFVIVNDMTSRELQRRHSQWTIGKGLDTFCPMGPWIATADEMPDLPGVMLQTFVNGEERQRATMADLIFDIPTIIETLTATGTLLPGDVIATGTPAGVGIGFNPPRYLKAGDSVKIEITNLGVLENPVA</sequence>
<evidence type="ECO:0000313" key="5">
    <source>
        <dbReference type="EMBL" id="PWK55498.1"/>
    </source>
</evidence>
<dbReference type="Pfam" id="PF01557">
    <property type="entry name" value="FAA_hydrolase"/>
    <property type="match status" value="1"/>
</dbReference>
<organism evidence="5 6">
    <name type="scientific">Silicimonas algicola</name>
    <dbReference type="NCBI Taxonomy" id="1826607"/>
    <lineage>
        <taxon>Bacteria</taxon>
        <taxon>Pseudomonadati</taxon>
        <taxon>Pseudomonadota</taxon>
        <taxon>Alphaproteobacteria</taxon>
        <taxon>Rhodobacterales</taxon>
        <taxon>Paracoccaceae</taxon>
    </lineage>
</organism>
<keyword evidence="2" id="KW-0479">Metal-binding</keyword>
<proteinExistence type="inferred from homology"/>
<dbReference type="GO" id="GO:0019752">
    <property type="term" value="P:carboxylic acid metabolic process"/>
    <property type="evidence" value="ECO:0007669"/>
    <property type="project" value="UniProtKB-ARBA"/>
</dbReference>
<dbReference type="InterPro" id="IPR011234">
    <property type="entry name" value="Fumarylacetoacetase-like_C"/>
</dbReference>
<dbReference type="GO" id="GO:0046872">
    <property type="term" value="F:metal ion binding"/>
    <property type="evidence" value="ECO:0007669"/>
    <property type="project" value="UniProtKB-KW"/>
</dbReference>
<keyword evidence="6" id="KW-1185">Reference proteome</keyword>
<name>A0A316G3V4_9RHOB</name>
<protein>
    <submittedName>
        <fullName evidence="5">2-keto-4-pentenoate hydratase/2-oxohepta-3-ene-1,7-dioic acid hydratase in catechol pathway</fullName>
    </submittedName>
</protein>
<evidence type="ECO:0000313" key="6">
    <source>
        <dbReference type="Proteomes" id="UP000245390"/>
    </source>
</evidence>
<dbReference type="PANTHER" id="PTHR11820:SF7">
    <property type="entry name" value="ACYLPYRUVASE FAHD1, MITOCHONDRIAL"/>
    <property type="match status" value="1"/>
</dbReference>
<dbReference type="EMBL" id="QGGV01000007">
    <property type="protein sequence ID" value="PWK55498.1"/>
    <property type="molecule type" value="Genomic_DNA"/>
</dbReference>
<dbReference type="Gene3D" id="3.90.850.10">
    <property type="entry name" value="Fumarylacetoacetase-like, C-terminal domain"/>
    <property type="match status" value="1"/>
</dbReference>
<gene>
    <name evidence="5" type="ORF">C8D95_107164</name>
</gene>
<dbReference type="RefSeq" id="WP_109760088.1">
    <property type="nucleotide sequence ID" value="NZ_CP034588.1"/>
</dbReference>
<dbReference type="GO" id="GO:0018773">
    <property type="term" value="F:acetylpyruvate hydrolase activity"/>
    <property type="evidence" value="ECO:0007669"/>
    <property type="project" value="TreeGrafter"/>
</dbReference>
<reference evidence="5 6" key="1">
    <citation type="submission" date="2018-05" db="EMBL/GenBank/DDBJ databases">
        <title>Genomic Encyclopedia of Type Strains, Phase IV (KMG-IV): sequencing the most valuable type-strain genomes for metagenomic binning, comparative biology and taxonomic classification.</title>
        <authorList>
            <person name="Goeker M."/>
        </authorList>
    </citation>
    <scope>NUCLEOTIDE SEQUENCE [LARGE SCALE GENOMIC DNA]</scope>
    <source>
        <strain evidence="5 6">DSM 103371</strain>
    </source>
</reference>
<dbReference type="Proteomes" id="UP000245390">
    <property type="component" value="Unassembled WGS sequence"/>
</dbReference>
<dbReference type="PANTHER" id="PTHR11820">
    <property type="entry name" value="ACYLPYRUVASE"/>
    <property type="match status" value="1"/>
</dbReference>
<evidence type="ECO:0000256" key="2">
    <source>
        <dbReference type="ARBA" id="ARBA00022723"/>
    </source>
</evidence>
<dbReference type="InterPro" id="IPR036663">
    <property type="entry name" value="Fumarylacetoacetase_C_sf"/>
</dbReference>
<dbReference type="Pfam" id="PF10370">
    <property type="entry name" value="Rv2993c-like_N"/>
    <property type="match status" value="1"/>
</dbReference>
<dbReference type="AlphaFoldDB" id="A0A316G3V4"/>
<comment type="similarity">
    <text evidence="1">Belongs to the FAH family.</text>
</comment>
<dbReference type="InterPro" id="IPR018833">
    <property type="entry name" value="Rv2993c-like_N"/>
</dbReference>
<dbReference type="FunFam" id="3.90.850.10:FF:000002">
    <property type="entry name" value="2-hydroxyhepta-2,4-diene-1,7-dioate isomerase"/>
    <property type="match status" value="1"/>
</dbReference>
<evidence type="ECO:0000259" key="3">
    <source>
        <dbReference type="Pfam" id="PF01557"/>
    </source>
</evidence>
<feature type="domain" description="Fumarylacetoacetase-like C-terminal" evidence="3">
    <location>
        <begin position="77"/>
        <end position="290"/>
    </location>
</feature>
<dbReference type="KEGG" id="salo:EF888_07475"/>
<accession>A0A316G3V4</accession>
<evidence type="ECO:0000256" key="1">
    <source>
        <dbReference type="ARBA" id="ARBA00010211"/>
    </source>
</evidence>
<feature type="domain" description="Rv2993c-like N-terminal" evidence="4">
    <location>
        <begin position="1"/>
        <end position="69"/>
    </location>
</feature>
<dbReference type="SUPFAM" id="SSF56529">
    <property type="entry name" value="FAH"/>
    <property type="match status" value="1"/>
</dbReference>
<dbReference type="GO" id="GO:0016853">
    <property type="term" value="F:isomerase activity"/>
    <property type="evidence" value="ECO:0007669"/>
    <property type="project" value="UniProtKB-ARBA"/>
</dbReference>
<evidence type="ECO:0000259" key="4">
    <source>
        <dbReference type="Pfam" id="PF10370"/>
    </source>
</evidence>
<comment type="caution">
    <text evidence="5">The sequence shown here is derived from an EMBL/GenBank/DDBJ whole genome shotgun (WGS) entry which is preliminary data.</text>
</comment>